<reference evidence="2 3" key="1">
    <citation type="submission" date="2024-01" db="EMBL/GenBank/DDBJ databases">
        <title>Characterization of antibiotic resistant novel bacterial strains and their environmental applications.</title>
        <authorList>
            <person name="Manzoor S."/>
            <person name="Abbas S."/>
            <person name="Arshad M."/>
            <person name="Ahmed I."/>
        </authorList>
    </citation>
    <scope>NUCLEOTIDE SEQUENCE [LARGE SCALE GENOMIC DNA]</scope>
    <source>
        <strain evidence="2 3">NCCP-602</strain>
    </source>
</reference>
<feature type="region of interest" description="Disordered" evidence="1">
    <location>
        <begin position="758"/>
        <end position="780"/>
    </location>
</feature>
<feature type="region of interest" description="Disordered" evidence="1">
    <location>
        <begin position="401"/>
        <end position="423"/>
    </location>
</feature>
<proteinExistence type="predicted"/>
<name>A0ABN0SQ38_9MICO</name>
<dbReference type="RefSeq" id="WP_339393188.1">
    <property type="nucleotide sequence ID" value="NZ_BAAAAF010000009.1"/>
</dbReference>
<sequence length="780" mass="83804">MSGQEARPEDPTSRARLRTYRVTTKPELRDFIRLTARIADLRGESDQVVPLFASDIADWSSGSGWFAEEVELWLLTDDSGAAVGRVMCHRSRLLAERLCDGPGAQAPQTLFFGALEALDGSVLEEIIALILSRAQALGATRVFGPVSPLPNVTGGLVTAGFEHPGFFDTAWNPAFVASGFADAGFSPWGPAQTWEVRVDRIPHARATAVSPAEWAERGLRRRPVSRLRMRAFAARLLPTLNSSFAALPYFTQISPAQLHAQMAGLSALADPSLIVDVVGADEDDDAPTRCFALVIPDPVPVLRRHGGRLGPAAIGDLLRHRSRLRDAVLIIQGTEPRFQGQGLLSLVTREVYSALAAGGYRRLRVTFIAEDNPASAAVFSKAGGTPLHGLCFLDRRLGEDEPAPAQTTAGAPVARTTAGGPVAQASPVTVDTERLASLFRTAGRAPSAHNTQPWVPTVTVIAEDAARAEVVLTVDPDRTLPVGDPRSEDLHLSLGCWVEALSIAAAEEGLTVEVAAVDGWGPDLRVGLHVGRLEAGRGSPGQPQFTVADLEHRQVDRGPLARDETAFADALKTANTALAASGARLVEIPDGRWTGLLRAAEHWSLSTAPVFAETLDWLRFDPADPAYREDGLNAECLRIPPAAARAAALLNRRRLRPGIARVLSAALAPAGWLHRMRPGPDTADADLPTGAPHHLVLAVTETGEPDAARELDLGRALLRTWLLLDRAGLRVDVHSEIKDCPDTHALLRDHLGEGEHRRPLATFSVGRSTTRVPRSPRRRT</sequence>
<evidence type="ECO:0000313" key="3">
    <source>
        <dbReference type="Proteomes" id="UP001498238"/>
    </source>
</evidence>
<dbReference type="InterPro" id="IPR039968">
    <property type="entry name" value="BcerS-like"/>
</dbReference>
<evidence type="ECO:0008006" key="4">
    <source>
        <dbReference type="Google" id="ProtNLM"/>
    </source>
</evidence>
<dbReference type="Proteomes" id="UP001498238">
    <property type="component" value="Unassembled WGS sequence"/>
</dbReference>
<dbReference type="SUPFAM" id="SSF55469">
    <property type="entry name" value="FMN-dependent nitroreductase-like"/>
    <property type="match status" value="1"/>
</dbReference>
<gene>
    <name evidence="2" type="ORF">NCCP602_23180</name>
</gene>
<protein>
    <recommendedName>
        <fullName evidence="4">N-acetyltransferase domain-containing protein</fullName>
    </recommendedName>
</protein>
<dbReference type="Gene3D" id="3.40.109.10">
    <property type="entry name" value="NADH Oxidase"/>
    <property type="match status" value="1"/>
</dbReference>
<dbReference type="SUPFAM" id="SSF55729">
    <property type="entry name" value="Acyl-CoA N-acyltransferases (Nat)"/>
    <property type="match status" value="1"/>
</dbReference>
<dbReference type="InterPro" id="IPR000415">
    <property type="entry name" value="Nitroreductase-like"/>
</dbReference>
<comment type="caution">
    <text evidence="2">The sequence shown here is derived from an EMBL/GenBank/DDBJ whole genome shotgun (WGS) entry which is preliminary data.</text>
</comment>
<keyword evidence="3" id="KW-1185">Reference proteome</keyword>
<dbReference type="PANTHER" id="PTHR41368:SF1">
    <property type="entry name" value="PROTEIN YGHO"/>
    <property type="match status" value="1"/>
</dbReference>
<evidence type="ECO:0000256" key="1">
    <source>
        <dbReference type="SAM" id="MobiDB-lite"/>
    </source>
</evidence>
<dbReference type="InterPro" id="IPR016181">
    <property type="entry name" value="Acyl_CoA_acyltransferase"/>
</dbReference>
<organism evidence="2 3">
    <name type="scientific">Brevibacterium metallidurans</name>
    <dbReference type="NCBI Taxonomy" id="1482676"/>
    <lineage>
        <taxon>Bacteria</taxon>
        <taxon>Bacillati</taxon>
        <taxon>Actinomycetota</taxon>
        <taxon>Actinomycetes</taxon>
        <taxon>Micrococcales</taxon>
        <taxon>Brevibacteriaceae</taxon>
        <taxon>Brevibacterium</taxon>
    </lineage>
</organism>
<dbReference type="EMBL" id="BAAAAF010000009">
    <property type="protein sequence ID" value="GAA0036357.1"/>
    <property type="molecule type" value="Genomic_DNA"/>
</dbReference>
<evidence type="ECO:0000313" key="2">
    <source>
        <dbReference type="EMBL" id="GAA0036357.1"/>
    </source>
</evidence>
<dbReference type="PANTHER" id="PTHR41368">
    <property type="entry name" value="PROTEIN YGHO"/>
    <property type="match status" value="1"/>
</dbReference>
<accession>A0ABN0SQ38</accession>